<evidence type="ECO:0000256" key="2">
    <source>
        <dbReference type="SAM" id="SignalP"/>
    </source>
</evidence>
<feature type="region of interest" description="Disordered" evidence="1">
    <location>
        <begin position="23"/>
        <end position="43"/>
    </location>
</feature>
<evidence type="ECO:0000256" key="1">
    <source>
        <dbReference type="SAM" id="MobiDB-lite"/>
    </source>
</evidence>
<dbReference type="EMBL" id="LR134246">
    <property type="protein sequence ID" value="VED36725.1"/>
    <property type="molecule type" value="Genomic_DNA"/>
</dbReference>
<dbReference type="GO" id="GO:0016787">
    <property type="term" value="F:hydrolase activity"/>
    <property type="evidence" value="ECO:0007669"/>
    <property type="project" value="UniProtKB-KW"/>
</dbReference>
<name>A0A3S4MKY6_ECOLX</name>
<feature type="chain" id="PRO_5018555526" evidence="2">
    <location>
        <begin position="24"/>
        <end position="80"/>
    </location>
</feature>
<dbReference type="AlphaFoldDB" id="A0A3S4MKY6"/>
<evidence type="ECO:0000313" key="3">
    <source>
        <dbReference type="EMBL" id="VED36725.1"/>
    </source>
</evidence>
<evidence type="ECO:0000313" key="4">
    <source>
        <dbReference type="Proteomes" id="UP000277930"/>
    </source>
</evidence>
<keyword evidence="3" id="KW-0378">Hydrolase</keyword>
<reference evidence="3 4" key="1">
    <citation type="submission" date="2018-12" db="EMBL/GenBank/DDBJ databases">
        <authorList>
            <consortium name="Pathogen Informatics"/>
        </authorList>
    </citation>
    <scope>NUCLEOTIDE SEQUENCE [LARGE SCALE GENOMIC DNA]</scope>
    <source>
        <strain evidence="3 4">NCTC9702</strain>
    </source>
</reference>
<keyword evidence="2" id="KW-0732">Signal</keyword>
<feature type="signal peptide" evidence="2">
    <location>
        <begin position="1"/>
        <end position="23"/>
    </location>
</feature>
<proteinExistence type="predicted"/>
<accession>A0A3S4MKY6</accession>
<dbReference type="EC" id="3.1.2.-" evidence="3"/>
<gene>
    <name evidence="3" type="primary">ybhC_1</name>
    <name evidence="3" type="ORF">NCTC9702_04014</name>
</gene>
<organism evidence="3 4">
    <name type="scientific">Escherichia coli</name>
    <dbReference type="NCBI Taxonomy" id="562"/>
    <lineage>
        <taxon>Bacteria</taxon>
        <taxon>Pseudomonadati</taxon>
        <taxon>Pseudomonadota</taxon>
        <taxon>Gammaproteobacteria</taxon>
        <taxon>Enterobacterales</taxon>
        <taxon>Enterobacteriaceae</taxon>
        <taxon>Escherichia</taxon>
    </lineage>
</organism>
<protein>
    <submittedName>
        <fullName evidence="3">Acyl-CoA thioester hydrolase</fullName>
        <ecNumber evidence="3">3.1.2.-</ecNumber>
    </submittedName>
</protein>
<sequence length="80" mass="8325">MNTFSVSRLALALAFGVTLTACSSTPPDQRPSDQTAPGTSSRPILSAKEAQNFDAQHYFASLTPGAGSVESFPDYPACAT</sequence>
<dbReference type="Proteomes" id="UP000277930">
    <property type="component" value="Chromosome 1"/>
</dbReference>